<gene>
    <name evidence="2" type="ORF">DPMN_187475</name>
</gene>
<protein>
    <submittedName>
        <fullName evidence="2">Uncharacterized protein</fullName>
    </submittedName>
</protein>
<sequence>MLSNIRYFAFSASPEDGNMCMAQATFVVIVSTMVAGVVASAVSAVVMWRKLQGKSSILRKLSSGTQMTGVSKS</sequence>
<name>A0A9D4DP44_DREPO</name>
<keyword evidence="3" id="KW-1185">Reference proteome</keyword>
<dbReference type="AlphaFoldDB" id="A0A9D4DP44"/>
<accession>A0A9D4DP44</accession>
<reference evidence="2" key="2">
    <citation type="submission" date="2020-11" db="EMBL/GenBank/DDBJ databases">
        <authorList>
            <person name="McCartney M.A."/>
            <person name="Auch B."/>
            <person name="Kono T."/>
            <person name="Mallez S."/>
            <person name="Becker A."/>
            <person name="Gohl D.M."/>
            <person name="Silverstein K.A.T."/>
            <person name="Koren S."/>
            <person name="Bechman K.B."/>
            <person name="Herman A."/>
            <person name="Abrahante J.E."/>
            <person name="Garbe J."/>
        </authorList>
    </citation>
    <scope>NUCLEOTIDE SEQUENCE</scope>
    <source>
        <strain evidence="2">Duluth1</strain>
        <tissue evidence="2">Whole animal</tissue>
    </source>
</reference>
<evidence type="ECO:0000313" key="2">
    <source>
        <dbReference type="EMBL" id="KAH3752849.1"/>
    </source>
</evidence>
<feature type="transmembrane region" description="Helical" evidence="1">
    <location>
        <begin position="24"/>
        <end position="48"/>
    </location>
</feature>
<keyword evidence="1" id="KW-0472">Membrane</keyword>
<comment type="caution">
    <text evidence="2">The sequence shown here is derived from an EMBL/GenBank/DDBJ whole genome shotgun (WGS) entry which is preliminary data.</text>
</comment>
<organism evidence="2 3">
    <name type="scientific">Dreissena polymorpha</name>
    <name type="common">Zebra mussel</name>
    <name type="synonym">Mytilus polymorpha</name>
    <dbReference type="NCBI Taxonomy" id="45954"/>
    <lineage>
        <taxon>Eukaryota</taxon>
        <taxon>Metazoa</taxon>
        <taxon>Spiralia</taxon>
        <taxon>Lophotrochozoa</taxon>
        <taxon>Mollusca</taxon>
        <taxon>Bivalvia</taxon>
        <taxon>Autobranchia</taxon>
        <taxon>Heteroconchia</taxon>
        <taxon>Euheterodonta</taxon>
        <taxon>Imparidentia</taxon>
        <taxon>Neoheterodontei</taxon>
        <taxon>Myida</taxon>
        <taxon>Dreissenoidea</taxon>
        <taxon>Dreissenidae</taxon>
        <taxon>Dreissena</taxon>
    </lineage>
</organism>
<reference evidence="2" key="1">
    <citation type="journal article" date="2019" name="bioRxiv">
        <title>The Genome of the Zebra Mussel, Dreissena polymorpha: A Resource for Invasive Species Research.</title>
        <authorList>
            <person name="McCartney M.A."/>
            <person name="Auch B."/>
            <person name="Kono T."/>
            <person name="Mallez S."/>
            <person name="Zhang Y."/>
            <person name="Obille A."/>
            <person name="Becker A."/>
            <person name="Abrahante J.E."/>
            <person name="Garbe J."/>
            <person name="Badalamenti J.P."/>
            <person name="Herman A."/>
            <person name="Mangelson H."/>
            <person name="Liachko I."/>
            <person name="Sullivan S."/>
            <person name="Sone E.D."/>
            <person name="Koren S."/>
            <person name="Silverstein K.A.T."/>
            <person name="Beckman K.B."/>
            <person name="Gohl D.M."/>
        </authorList>
    </citation>
    <scope>NUCLEOTIDE SEQUENCE</scope>
    <source>
        <strain evidence="2">Duluth1</strain>
        <tissue evidence="2">Whole animal</tissue>
    </source>
</reference>
<dbReference type="EMBL" id="JAIWYP010000010">
    <property type="protein sequence ID" value="KAH3752849.1"/>
    <property type="molecule type" value="Genomic_DNA"/>
</dbReference>
<proteinExistence type="predicted"/>
<keyword evidence="1" id="KW-0812">Transmembrane</keyword>
<dbReference type="Proteomes" id="UP000828390">
    <property type="component" value="Unassembled WGS sequence"/>
</dbReference>
<evidence type="ECO:0000313" key="3">
    <source>
        <dbReference type="Proteomes" id="UP000828390"/>
    </source>
</evidence>
<keyword evidence="1" id="KW-1133">Transmembrane helix</keyword>
<evidence type="ECO:0000256" key="1">
    <source>
        <dbReference type="SAM" id="Phobius"/>
    </source>
</evidence>